<organism evidence="2 3">
    <name type="scientific">Comamonas aquatica</name>
    <dbReference type="NCBI Taxonomy" id="225991"/>
    <lineage>
        <taxon>Bacteria</taxon>
        <taxon>Pseudomonadati</taxon>
        <taxon>Pseudomonadota</taxon>
        <taxon>Betaproteobacteria</taxon>
        <taxon>Burkholderiales</taxon>
        <taxon>Comamonadaceae</taxon>
        <taxon>Comamonas</taxon>
    </lineage>
</organism>
<keyword evidence="1" id="KW-1133">Transmembrane helix</keyword>
<feature type="transmembrane region" description="Helical" evidence="1">
    <location>
        <begin position="93"/>
        <end position="116"/>
    </location>
</feature>
<accession>A0AA35GJM9</accession>
<dbReference type="RefSeq" id="WP_234687999.1">
    <property type="nucleotide sequence ID" value="NZ_CAHPRW010000059.1"/>
</dbReference>
<reference evidence="2" key="1">
    <citation type="submission" date="2020-05" db="EMBL/GenBank/DDBJ databases">
        <authorList>
            <person name="Delgado-Blas J."/>
        </authorList>
    </citation>
    <scope>NUCLEOTIDE SEQUENCE</scope>
    <source>
        <strain evidence="2">BB1454</strain>
    </source>
</reference>
<comment type="caution">
    <text evidence="2">The sequence shown here is derived from an EMBL/GenBank/DDBJ whole genome shotgun (WGS) entry which is preliminary data.</text>
</comment>
<sequence length="122" mass="13541">MRKKTIPKPYKHPTKLSAYLAGNYPLRTVFWVFGVLGVPAFFLVWYAVAAVAPFMKATAWQFGLLYTCAWWWATWKTAGKYAGPQIWQRAAKAVVIVLVALAAAMVLYGGLVAYPVPASRSV</sequence>
<dbReference type="Proteomes" id="UP000834458">
    <property type="component" value="Unassembled WGS sequence"/>
</dbReference>
<keyword evidence="1" id="KW-0472">Membrane</keyword>
<evidence type="ECO:0000313" key="3">
    <source>
        <dbReference type="Proteomes" id="UP000834458"/>
    </source>
</evidence>
<proteinExistence type="predicted"/>
<name>A0AA35GJM9_9BURK</name>
<dbReference type="EMBL" id="CAHPSC010000089">
    <property type="protein sequence ID" value="CAB5710521.1"/>
    <property type="molecule type" value="Genomic_DNA"/>
</dbReference>
<gene>
    <name evidence="2" type="ORF">GHA_03613</name>
</gene>
<protein>
    <submittedName>
        <fullName evidence="2">Uncharacterized protein</fullName>
    </submittedName>
</protein>
<feature type="transmembrane region" description="Helical" evidence="1">
    <location>
        <begin position="54"/>
        <end position="73"/>
    </location>
</feature>
<evidence type="ECO:0000313" key="2">
    <source>
        <dbReference type="EMBL" id="CAB5710521.1"/>
    </source>
</evidence>
<evidence type="ECO:0000256" key="1">
    <source>
        <dbReference type="SAM" id="Phobius"/>
    </source>
</evidence>
<dbReference type="AlphaFoldDB" id="A0AA35GJM9"/>
<feature type="transmembrane region" description="Helical" evidence="1">
    <location>
        <begin position="29"/>
        <end position="48"/>
    </location>
</feature>
<keyword evidence="1" id="KW-0812">Transmembrane</keyword>